<reference evidence="1 2" key="1">
    <citation type="journal article" date="2024" name="G3 (Bethesda)">
        <title>Genome assembly of Hibiscus sabdariffa L. provides insights into metabolisms of medicinal natural products.</title>
        <authorList>
            <person name="Kim T."/>
        </authorList>
    </citation>
    <scope>NUCLEOTIDE SEQUENCE [LARGE SCALE GENOMIC DNA]</scope>
    <source>
        <strain evidence="1">TK-2024</strain>
        <tissue evidence="1">Old leaves</tissue>
    </source>
</reference>
<name>A0ABR2TWY4_9ROSI</name>
<evidence type="ECO:0000313" key="1">
    <source>
        <dbReference type="EMBL" id="KAK9041897.1"/>
    </source>
</evidence>
<comment type="caution">
    <text evidence="1">The sequence shown here is derived from an EMBL/GenBank/DDBJ whole genome shotgun (WGS) entry which is preliminary data.</text>
</comment>
<gene>
    <name evidence="1" type="ORF">V6N11_016985</name>
</gene>
<protein>
    <submittedName>
        <fullName evidence="1">Uncharacterized protein</fullName>
    </submittedName>
</protein>
<keyword evidence="2" id="KW-1185">Reference proteome</keyword>
<dbReference type="EMBL" id="JBBPBN010000004">
    <property type="protein sequence ID" value="KAK9041897.1"/>
    <property type="molecule type" value="Genomic_DNA"/>
</dbReference>
<sequence length="108" mass="11695">MGISMSPSKVNLQTQKVSFGIMHLTKDKTILGEISKEVIGTNLGTDKDLSSFGYEPNNTKGKLPAVDCDNYGNIVLAQSEVDQDSVNSQITENFQSLSVLGSRKRKAS</sequence>
<accession>A0ABR2TWY4</accession>
<organism evidence="1 2">
    <name type="scientific">Hibiscus sabdariffa</name>
    <name type="common">roselle</name>
    <dbReference type="NCBI Taxonomy" id="183260"/>
    <lineage>
        <taxon>Eukaryota</taxon>
        <taxon>Viridiplantae</taxon>
        <taxon>Streptophyta</taxon>
        <taxon>Embryophyta</taxon>
        <taxon>Tracheophyta</taxon>
        <taxon>Spermatophyta</taxon>
        <taxon>Magnoliopsida</taxon>
        <taxon>eudicotyledons</taxon>
        <taxon>Gunneridae</taxon>
        <taxon>Pentapetalae</taxon>
        <taxon>rosids</taxon>
        <taxon>malvids</taxon>
        <taxon>Malvales</taxon>
        <taxon>Malvaceae</taxon>
        <taxon>Malvoideae</taxon>
        <taxon>Hibiscus</taxon>
    </lineage>
</organism>
<evidence type="ECO:0000313" key="2">
    <source>
        <dbReference type="Proteomes" id="UP001396334"/>
    </source>
</evidence>
<proteinExistence type="predicted"/>
<dbReference type="Proteomes" id="UP001396334">
    <property type="component" value="Unassembled WGS sequence"/>
</dbReference>